<gene>
    <name evidence="9" type="ORF">SAMN02746011_00588</name>
</gene>
<dbReference type="GO" id="GO:0005886">
    <property type="term" value="C:plasma membrane"/>
    <property type="evidence" value="ECO:0007669"/>
    <property type="project" value="UniProtKB-SubCell"/>
</dbReference>
<dbReference type="STRING" id="1121925.SAMN02746011_00588"/>
<dbReference type="InterPro" id="IPR000715">
    <property type="entry name" value="Glycosyl_transferase_4"/>
</dbReference>
<dbReference type="OrthoDB" id="9783652at2"/>
<evidence type="ECO:0000256" key="2">
    <source>
        <dbReference type="ARBA" id="ARBA00022475"/>
    </source>
</evidence>
<dbReference type="InterPro" id="IPR018480">
    <property type="entry name" value="PNAcMuramoyl-5peptid_Trfase_CS"/>
</dbReference>
<feature type="transmembrane region" description="Helical" evidence="8">
    <location>
        <begin position="214"/>
        <end position="233"/>
    </location>
</feature>
<dbReference type="GO" id="GO:0016780">
    <property type="term" value="F:phosphotransferase activity, for other substituted phosphate groups"/>
    <property type="evidence" value="ECO:0007669"/>
    <property type="project" value="InterPro"/>
</dbReference>
<reference evidence="10" key="1">
    <citation type="submission" date="2017-02" db="EMBL/GenBank/DDBJ databases">
        <authorList>
            <person name="Varghese N."/>
            <person name="Submissions S."/>
        </authorList>
    </citation>
    <scope>NUCLEOTIDE SEQUENCE [LARGE SCALE GENOMIC DNA]</scope>
    <source>
        <strain evidence="10">DSM 15739</strain>
    </source>
</reference>
<keyword evidence="3 9" id="KW-0808">Transferase</keyword>
<dbReference type="RefSeq" id="WP_078755413.1">
    <property type="nucleotide sequence ID" value="NZ_FUWO01000004.1"/>
</dbReference>
<feature type="transmembrane region" description="Helical" evidence="8">
    <location>
        <begin position="188"/>
        <end position="207"/>
    </location>
</feature>
<dbReference type="PROSITE" id="PS01348">
    <property type="entry name" value="MRAY_2"/>
    <property type="match status" value="1"/>
</dbReference>
<feature type="transmembrane region" description="Helical" evidence="8">
    <location>
        <begin position="320"/>
        <end position="337"/>
    </location>
</feature>
<keyword evidence="10" id="KW-1185">Reference proteome</keyword>
<keyword evidence="7" id="KW-0479">Metal-binding</keyword>
<feature type="binding site" evidence="7">
    <location>
        <position position="218"/>
    </location>
    <ligand>
        <name>Mg(2+)</name>
        <dbReference type="ChEBI" id="CHEBI:18420"/>
    </ligand>
</feature>
<dbReference type="AlphaFoldDB" id="A0A1T4K7Q7"/>
<evidence type="ECO:0000256" key="1">
    <source>
        <dbReference type="ARBA" id="ARBA00004651"/>
    </source>
</evidence>
<organism evidence="9 10">
    <name type="scientific">Globicatella sulfidifaciens DSM 15739</name>
    <dbReference type="NCBI Taxonomy" id="1121925"/>
    <lineage>
        <taxon>Bacteria</taxon>
        <taxon>Bacillati</taxon>
        <taxon>Bacillota</taxon>
        <taxon>Bacilli</taxon>
        <taxon>Lactobacillales</taxon>
        <taxon>Aerococcaceae</taxon>
        <taxon>Globicatella</taxon>
    </lineage>
</organism>
<name>A0A1T4K7Q7_9LACT</name>
<evidence type="ECO:0000256" key="3">
    <source>
        <dbReference type="ARBA" id="ARBA00022679"/>
    </source>
</evidence>
<keyword evidence="2" id="KW-1003">Cell membrane</keyword>
<proteinExistence type="predicted"/>
<evidence type="ECO:0000256" key="8">
    <source>
        <dbReference type="SAM" id="Phobius"/>
    </source>
</evidence>
<protein>
    <submittedName>
        <fullName evidence="9">UDP-GlcNAc:undecaprenyl-phosphate GlcNAc-1-phosphate transferase</fullName>
    </submittedName>
</protein>
<dbReference type="GO" id="GO:0009103">
    <property type="term" value="P:lipopolysaccharide biosynthetic process"/>
    <property type="evidence" value="ECO:0007669"/>
    <property type="project" value="TreeGrafter"/>
</dbReference>
<feature type="transmembrane region" description="Helical" evidence="8">
    <location>
        <begin position="133"/>
        <end position="151"/>
    </location>
</feature>
<keyword evidence="5 8" id="KW-1133">Transmembrane helix</keyword>
<feature type="transmembrane region" description="Helical" evidence="8">
    <location>
        <begin position="77"/>
        <end position="93"/>
    </location>
</feature>
<evidence type="ECO:0000256" key="5">
    <source>
        <dbReference type="ARBA" id="ARBA00022989"/>
    </source>
</evidence>
<evidence type="ECO:0000313" key="9">
    <source>
        <dbReference type="EMBL" id="SJZ38451.1"/>
    </source>
</evidence>
<keyword evidence="4 8" id="KW-0812">Transmembrane</keyword>
<keyword evidence="7" id="KW-0460">Magnesium</keyword>
<feature type="transmembrane region" description="Helical" evidence="8">
    <location>
        <begin position="163"/>
        <end position="182"/>
    </location>
</feature>
<comment type="cofactor">
    <cofactor evidence="7">
        <name>Mg(2+)</name>
        <dbReference type="ChEBI" id="CHEBI:18420"/>
    </cofactor>
</comment>
<feature type="transmembrane region" description="Helical" evidence="8">
    <location>
        <begin position="105"/>
        <end position="127"/>
    </location>
</feature>
<dbReference type="GO" id="GO:0044038">
    <property type="term" value="P:cell wall macromolecule biosynthetic process"/>
    <property type="evidence" value="ECO:0007669"/>
    <property type="project" value="TreeGrafter"/>
</dbReference>
<feature type="transmembrane region" description="Helical" evidence="8">
    <location>
        <begin position="6"/>
        <end position="26"/>
    </location>
</feature>
<accession>A0A1T4K7Q7</accession>
<dbReference type="PANTHER" id="PTHR22926:SF3">
    <property type="entry name" value="UNDECAPRENYL-PHOSPHATE ALPHA-N-ACETYLGLUCOSAMINYL 1-PHOSPHATE TRANSFERASE"/>
    <property type="match status" value="1"/>
</dbReference>
<evidence type="ECO:0000313" key="10">
    <source>
        <dbReference type="Proteomes" id="UP000189941"/>
    </source>
</evidence>
<sequence length="345" mass="38635">MLSQIGTAFLQVTLLSFVLTAVLLHIAKRKKWLDKDPHQIQESQKKVASYGGIAIFLSFWIGSIFTIPQLLSSSNQFWLFIASIVILIVGIIDDTIELNPIQKTIGILLAANLLYFKAGIEFSSALLPEASPLFFEILSYSATIIWIYAVTNAVNLIDGVDGLACSVSIVSLITLIITTYFFSLSIRMAFLTMLILLTGAILGFLPFNWVPARIYLGDTGALFIGFMYAALSVSNLKNASLFSLIVPVLIYMVPLFDASYAMMRRFLTNKPIGQADREHLHHRLLRFGFSKRQVVLSMICITIIFSLIAIFSHIWPNYRVIWLIVTGIILIILMVTMNKLSKQNK</sequence>
<dbReference type="EMBL" id="FUWO01000004">
    <property type="protein sequence ID" value="SJZ38451.1"/>
    <property type="molecule type" value="Genomic_DNA"/>
</dbReference>
<dbReference type="PANTHER" id="PTHR22926">
    <property type="entry name" value="PHOSPHO-N-ACETYLMURAMOYL-PENTAPEPTIDE-TRANSFERASE"/>
    <property type="match status" value="1"/>
</dbReference>
<comment type="subcellular location">
    <subcellularLocation>
        <location evidence="1">Cell membrane</location>
        <topology evidence="1">Multi-pass membrane protein</topology>
    </subcellularLocation>
</comment>
<dbReference type="GO" id="GO:0071555">
    <property type="term" value="P:cell wall organization"/>
    <property type="evidence" value="ECO:0007669"/>
    <property type="project" value="TreeGrafter"/>
</dbReference>
<feature type="transmembrane region" description="Helical" evidence="8">
    <location>
        <begin position="294"/>
        <end position="314"/>
    </location>
</feature>
<dbReference type="GO" id="GO:0046872">
    <property type="term" value="F:metal ion binding"/>
    <property type="evidence" value="ECO:0007669"/>
    <property type="project" value="UniProtKB-KW"/>
</dbReference>
<evidence type="ECO:0000256" key="7">
    <source>
        <dbReference type="PIRSR" id="PIRSR600715-1"/>
    </source>
</evidence>
<dbReference type="Proteomes" id="UP000189941">
    <property type="component" value="Unassembled WGS sequence"/>
</dbReference>
<feature type="transmembrane region" description="Helical" evidence="8">
    <location>
        <begin position="239"/>
        <end position="260"/>
    </location>
</feature>
<feature type="transmembrane region" description="Helical" evidence="8">
    <location>
        <begin position="47"/>
        <end position="71"/>
    </location>
</feature>
<evidence type="ECO:0000256" key="4">
    <source>
        <dbReference type="ARBA" id="ARBA00022692"/>
    </source>
</evidence>
<feature type="binding site" evidence="7">
    <location>
        <position position="155"/>
    </location>
    <ligand>
        <name>Mg(2+)</name>
        <dbReference type="ChEBI" id="CHEBI:18420"/>
    </ligand>
</feature>
<evidence type="ECO:0000256" key="6">
    <source>
        <dbReference type="ARBA" id="ARBA00023136"/>
    </source>
</evidence>
<keyword evidence="6 8" id="KW-0472">Membrane</keyword>
<dbReference type="Pfam" id="PF00953">
    <property type="entry name" value="Glycos_transf_4"/>
    <property type="match status" value="1"/>
</dbReference>
<dbReference type="CDD" id="cd06853">
    <property type="entry name" value="GT_WecA_like"/>
    <property type="match status" value="1"/>
</dbReference>